<evidence type="ECO:0000313" key="2">
    <source>
        <dbReference type="EMBL" id="JAH84966.1"/>
    </source>
</evidence>
<reference evidence="2" key="2">
    <citation type="journal article" date="2015" name="Fish Shellfish Immunol.">
        <title>Early steps in the European eel (Anguilla anguilla)-Vibrio vulnificus interaction in the gills: Role of the RtxA13 toxin.</title>
        <authorList>
            <person name="Callol A."/>
            <person name="Pajuelo D."/>
            <person name="Ebbesson L."/>
            <person name="Teles M."/>
            <person name="MacKenzie S."/>
            <person name="Amaro C."/>
        </authorList>
    </citation>
    <scope>NUCLEOTIDE SEQUENCE</scope>
</reference>
<protein>
    <submittedName>
        <fullName evidence="2">Uncharacterized protein</fullName>
    </submittedName>
</protein>
<name>A0A0E9W3T7_ANGAN</name>
<reference evidence="2" key="1">
    <citation type="submission" date="2014-11" db="EMBL/GenBank/DDBJ databases">
        <authorList>
            <person name="Amaro Gonzalez C."/>
        </authorList>
    </citation>
    <scope>NUCLEOTIDE SEQUENCE</scope>
</reference>
<dbReference type="EMBL" id="GBXM01023611">
    <property type="protein sequence ID" value="JAH84966.1"/>
    <property type="molecule type" value="Transcribed_RNA"/>
</dbReference>
<organism evidence="2">
    <name type="scientific">Anguilla anguilla</name>
    <name type="common">European freshwater eel</name>
    <name type="synonym">Muraena anguilla</name>
    <dbReference type="NCBI Taxonomy" id="7936"/>
    <lineage>
        <taxon>Eukaryota</taxon>
        <taxon>Metazoa</taxon>
        <taxon>Chordata</taxon>
        <taxon>Craniata</taxon>
        <taxon>Vertebrata</taxon>
        <taxon>Euteleostomi</taxon>
        <taxon>Actinopterygii</taxon>
        <taxon>Neopterygii</taxon>
        <taxon>Teleostei</taxon>
        <taxon>Anguilliformes</taxon>
        <taxon>Anguillidae</taxon>
        <taxon>Anguilla</taxon>
    </lineage>
</organism>
<feature type="region of interest" description="Disordered" evidence="1">
    <location>
        <begin position="1"/>
        <end position="37"/>
    </location>
</feature>
<evidence type="ECO:0000256" key="1">
    <source>
        <dbReference type="SAM" id="MobiDB-lite"/>
    </source>
</evidence>
<sequence length="37" mass="4368">MTNQRVIPTGEEKKRKRKKRKENRGLWPAVVQGMETS</sequence>
<accession>A0A0E9W3T7</accession>
<proteinExistence type="predicted"/>
<dbReference type="AlphaFoldDB" id="A0A0E9W3T7"/>